<feature type="domain" description="DUF4216" evidence="1">
    <location>
        <begin position="944"/>
        <end position="1012"/>
    </location>
</feature>
<organism evidence="4">
    <name type="scientific">Ipomoea nil</name>
    <name type="common">Japanese morning glory</name>
    <name type="synonym">Pharbitis nil</name>
    <dbReference type="NCBI Taxonomy" id="35883"/>
    <lineage>
        <taxon>Eukaryota</taxon>
        <taxon>Viridiplantae</taxon>
        <taxon>Streptophyta</taxon>
        <taxon>Embryophyta</taxon>
        <taxon>Tracheophyta</taxon>
        <taxon>Spermatophyta</taxon>
        <taxon>Magnoliopsida</taxon>
        <taxon>eudicotyledons</taxon>
        <taxon>Gunneridae</taxon>
        <taxon>Pentapetalae</taxon>
        <taxon>asterids</taxon>
        <taxon>lamiids</taxon>
        <taxon>Solanales</taxon>
        <taxon>Convolvulaceae</taxon>
        <taxon>Ipomoeeae</taxon>
        <taxon>Ipomoea</taxon>
    </lineage>
</organism>
<sequence length="1071" mass="123273">MDKEWMSKDRLCYEYEVGVESFLQFAKKNAVDPNSISCPCAICGNLRKQPLDTIRAHLYRNGMDGTYVSWIWHGEKATLNNSIDDGGLIRGEEHNRVDENPIDMVNAAYDEYVEDPNKFSKLLEDAEKPLYVGCTTFTKLSAVVKLYNLKAKYSWSDASFTDLLDLFAKMLPTDNVLPSSLYEAKRSLVALGMDYEKIHACPNDCILYRKENANCTNCPTCGTSRWKIGKNSKISIGVPAKVLWYFPPIPRFQRMFRSKDISKELTWHSDNKVCDGYLRHPADAPCWRTVDEMWPDFANEPRNLRLALSADGINPHSVMSSTYSCWPVIMITYNLPPWMCMKRKFMMLSLLISGPKQPGNDIDVYLAPLIDDLKVLWEEGIEAYDAYRQEKFVLKAVLLWTINDFPAYGNLSGCTVKGYHACPICGENTYAKRLKHSKKMAFTGHRRFLCKTHPYRRQKKAFDGKQEFDLAPKPLSGHDVLKTVEGINCSWGKNSGKLNAKRKISESCWKKKSIFFELEYWKHLHVRHVFDVMHIEKNVCESIIGTLLDIPGKTKDGVAARLDLVEMNVRMELAPKQGEKRTFLPPACYTLSKDEKKKVCNSLLHMKVPSGYSSNVRNLVNVKELKLVGLKSHDCHTFMQQLLPVAIRGVLPKHVRYAITRLCFFFNVICSKVIDSSKLDALQDEIVTTLCLLEKYFPPSFFDIMVHLTVHLVREVKLCGPVWYRWMYPFERYMKILKGYVRNRNRPEGCIAECYISEEAIEFCSEYLTNVQTVGIPSTFQEVVRTRPLSGAQVQSISQEEWEQSHRYILANDVEIDQYAKEHKAHLKATLRGKVRTEKGLLDEHNRTFINWLRDRVGRAINDSTHEISERLKWLAHGPRNQVLKYSGYLIEGVTFHTKDRDNLRAVQNSGVSLVANIMQVSSAKDKNPIESDMVFYGVIDEIWELDYHTFRVPVFKCNWVENNNGIKVDDLGFKLVNLDRIGFKSDSFILGSQAKQVFYIQDPQDPIWSVVLATPSRDYFEYQDGNEMDEPIIHHQCFTKGMPDVDVKDESEPPCIREDCDGTWVENRNS</sequence>
<evidence type="ECO:0000313" key="4">
    <source>
        <dbReference type="EMBL" id="BAV56707.1"/>
    </source>
</evidence>
<dbReference type="EMBL" id="LC101812">
    <property type="protein sequence ID" value="BAV56707.1"/>
    <property type="molecule type" value="Genomic_DNA"/>
</dbReference>
<dbReference type="EMBL" id="LC101815">
    <property type="protein sequence ID" value="BAV56712.1"/>
    <property type="molecule type" value="Genomic_DNA"/>
</dbReference>
<gene>
    <name evidence="4" type="primary">TNPD</name>
</gene>
<dbReference type="InterPro" id="IPR004242">
    <property type="entry name" value="Transposase_21"/>
</dbReference>
<dbReference type="Pfam" id="PF13963">
    <property type="entry name" value="Transpos_assoc"/>
    <property type="match status" value="1"/>
</dbReference>
<protein>
    <submittedName>
        <fullName evidence="4">Transposase</fullName>
    </submittedName>
</protein>
<evidence type="ECO:0000259" key="1">
    <source>
        <dbReference type="Pfam" id="PF13952"/>
    </source>
</evidence>
<dbReference type="InterPro" id="IPR025452">
    <property type="entry name" value="DUF4218"/>
</dbReference>
<reference evidence="4" key="1">
    <citation type="journal article" date="2016" name="Nat. Commun.">
        <title>Genome sequence and analysis of the Japanese morning glory Ipomoea nil.</title>
        <authorList>
            <person name="Hoshino A."/>
            <person name="Jayakumar V."/>
            <person name="Nitasaka E."/>
            <person name="Toyoda A."/>
            <person name="Noguchi H."/>
            <person name="Itoh T."/>
            <person name="Shin-i T."/>
            <person name="Minakuchi Y."/>
            <person name="Koda Y."/>
            <person name="Nagano A.J."/>
            <person name="Yasugi M."/>
            <person name="Honjo M.N."/>
            <person name="Kudoh H."/>
            <person name="Seki M."/>
            <person name="Kamiya A."/>
            <person name="Shiraki T."/>
            <person name="Carninci P."/>
            <person name="Asamizu E."/>
            <person name="Nishide H."/>
            <person name="Tanaka S."/>
            <person name="Park K."/>
            <person name="Morita Y."/>
            <person name="Yokoyama K."/>
            <person name="Uchiyama I."/>
            <person name="Tanaka Y."/>
            <person name="Tabata S."/>
            <person name="Shinozaki K."/>
            <person name="Hayashizaki Y."/>
            <person name="Kohara Y."/>
            <person name="Suzuki Y."/>
            <person name="Sugano S."/>
            <person name="Fujiyama A."/>
            <person name="Iida S."/>
            <person name="Sakakibara Y."/>
        </authorList>
    </citation>
    <scope>NUCLEOTIDE SEQUENCE</scope>
</reference>
<dbReference type="InterPro" id="IPR025312">
    <property type="entry name" value="DUF4216"/>
</dbReference>
<dbReference type="InterPro" id="IPR029480">
    <property type="entry name" value="Transpos_assoc"/>
</dbReference>
<dbReference type="PANTHER" id="PTHR48258:SF9">
    <property type="entry name" value="OS01G0348150 PROTEIN"/>
    <property type="match status" value="1"/>
</dbReference>
<evidence type="ECO:0000259" key="2">
    <source>
        <dbReference type="Pfam" id="PF13960"/>
    </source>
</evidence>
<accession>A0A1B4ZB96</accession>
<dbReference type="AlphaFoldDB" id="A0A1B4ZB96"/>
<dbReference type="PANTHER" id="PTHR48258">
    <property type="entry name" value="DUF4218 DOMAIN-CONTAINING PROTEIN-RELATED"/>
    <property type="match status" value="1"/>
</dbReference>
<dbReference type="Pfam" id="PF13960">
    <property type="entry name" value="DUF4218"/>
    <property type="match status" value="1"/>
</dbReference>
<feature type="domain" description="Transposase-associated" evidence="3">
    <location>
        <begin position="3"/>
        <end position="75"/>
    </location>
</feature>
<evidence type="ECO:0000259" key="3">
    <source>
        <dbReference type="Pfam" id="PF13963"/>
    </source>
</evidence>
<dbReference type="Pfam" id="PF13952">
    <property type="entry name" value="DUF4216"/>
    <property type="match status" value="1"/>
</dbReference>
<dbReference type="Pfam" id="PF02992">
    <property type="entry name" value="Transposase_21"/>
    <property type="match status" value="1"/>
</dbReference>
<name>A0A1B4ZB96_IPONI</name>
<feature type="domain" description="DUF4218" evidence="2">
    <location>
        <begin position="669"/>
        <end position="774"/>
    </location>
</feature>
<proteinExistence type="predicted"/>